<gene>
    <name evidence="1" type="ORF">K3G42_003393</name>
</gene>
<dbReference type="Proteomes" id="UP000827872">
    <property type="component" value="Linkage Group LG04"/>
</dbReference>
<evidence type="ECO:0000313" key="1">
    <source>
        <dbReference type="EMBL" id="KAH8004093.1"/>
    </source>
</evidence>
<proteinExistence type="predicted"/>
<organism evidence="1 2">
    <name type="scientific">Sphaerodactylus townsendi</name>
    <dbReference type="NCBI Taxonomy" id="933632"/>
    <lineage>
        <taxon>Eukaryota</taxon>
        <taxon>Metazoa</taxon>
        <taxon>Chordata</taxon>
        <taxon>Craniata</taxon>
        <taxon>Vertebrata</taxon>
        <taxon>Euteleostomi</taxon>
        <taxon>Lepidosauria</taxon>
        <taxon>Squamata</taxon>
        <taxon>Bifurcata</taxon>
        <taxon>Gekkota</taxon>
        <taxon>Sphaerodactylidae</taxon>
        <taxon>Sphaerodactylus</taxon>
    </lineage>
</organism>
<protein>
    <submittedName>
        <fullName evidence="1">Uncharacterized protein</fullName>
    </submittedName>
</protein>
<reference evidence="1" key="1">
    <citation type="submission" date="2021-08" db="EMBL/GenBank/DDBJ databases">
        <title>The first chromosome-level gecko genome reveals the dynamic sex chromosomes of Neotropical dwarf geckos (Sphaerodactylidae: Sphaerodactylus).</title>
        <authorList>
            <person name="Pinto B.J."/>
            <person name="Keating S.E."/>
            <person name="Gamble T."/>
        </authorList>
    </citation>
    <scope>NUCLEOTIDE SEQUENCE</scope>
    <source>
        <strain evidence="1">TG3544</strain>
    </source>
</reference>
<comment type="caution">
    <text evidence="1">The sequence shown here is derived from an EMBL/GenBank/DDBJ whole genome shotgun (WGS) entry which is preliminary data.</text>
</comment>
<sequence length="103" mass="11590">MVNPGAHPRQPALAQLNRTEIAKQRLLGVDEQNQKVGPPNGKFGDERETCSVGREGKSATEKITEQLRIPGTQRYVPCKIVKTEQRPTGGNLGMQDRFKQHRW</sequence>
<accession>A0ACB8FF84</accession>
<dbReference type="EMBL" id="CM037617">
    <property type="protein sequence ID" value="KAH8004093.1"/>
    <property type="molecule type" value="Genomic_DNA"/>
</dbReference>
<keyword evidence="2" id="KW-1185">Reference proteome</keyword>
<name>A0ACB8FF84_9SAUR</name>
<evidence type="ECO:0000313" key="2">
    <source>
        <dbReference type="Proteomes" id="UP000827872"/>
    </source>
</evidence>